<gene>
    <name evidence="1" type="ORF">SAMN02745220_00776</name>
</gene>
<dbReference type="Proteomes" id="UP000184603">
    <property type="component" value="Unassembled WGS sequence"/>
</dbReference>
<reference evidence="1 2" key="1">
    <citation type="submission" date="2016-12" db="EMBL/GenBank/DDBJ databases">
        <authorList>
            <person name="Song W.-J."/>
            <person name="Kurnit D.M."/>
        </authorList>
    </citation>
    <scope>NUCLEOTIDE SEQUENCE [LARGE SCALE GENOMIC DNA]</scope>
    <source>
        <strain evidence="1 2">DSM 18488</strain>
    </source>
</reference>
<accession>A0A1M7XZB5</accession>
<dbReference type="AlphaFoldDB" id="A0A1M7XZB5"/>
<proteinExistence type="predicted"/>
<dbReference type="EMBL" id="FRFE01000003">
    <property type="protein sequence ID" value="SHO44513.1"/>
    <property type="molecule type" value="Genomic_DNA"/>
</dbReference>
<dbReference type="STRING" id="1121416.SAMN02745220_00776"/>
<protein>
    <submittedName>
        <fullName evidence="1">Uncharacterized protein</fullName>
    </submittedName>
</protein>
<keyword evidence="2" id="KW-1185">Reference proteome</keyword>
<evidence type="ECO:0000313" key="2">
    <source>
        <dbReference type="Proteomes" id="UP000184603"/>
    </source>
</evidence>
<evidence type="ECO:0000313" key="1">
    <source>
        <dbReference type="EMBL" id="SHO44513.1"/>
    </source>
</evidence>
<name>A0A1M7XZB5_9BACT</name>
<organism evidence="1 2">
    <name type="scientific">Desulfopila aestuarii DSM 18488</name>
    <dbReference type="NCBI Taxonomy" id="1121416"/>
    <lineage>
        <taxon>Bacteria</taxon>
        <taxon>Pseudomonadati</taxon>
        <taxon>Thermodesulfobacteriota</taxon>
        <taxon>Desulfobulbia</taxon>
        <taxon>Desulfobulbales</taxon>
        <taxon>Desulfocapsaceae</taxon>
        <taxon>Desulfopila</taxon>
    </lineage>
</organism>
<sequence>MCHWVERRPAKNQKKGEVYDFTQPAGIQAKRMPATDVSENVRMNCLPWYNTQVQKAGCARQHRVNVLQICFPHEP</sequence>